<evidence type="ECO:0000256" key="3">
    <source>
        <dbReference type="ARBA" id="ARBA00022516"/>
    </source>
</evidence>
<dbReference type="PANTHER" id="PTHR14269">
    <property type="entry name" value="CDP-DIACYLGLYCEROL--GLYCEROL-3-PHOSPHATE 3-PHOSPHATIDYLTRANSFERASE-RELATED"/>
    <property type="match status" value="1"/>
</dbReference>
<evidence type="ECO:0000256" key="11">
    <source>
        <dbReference type="NCBIfam" id="TIGR00560"/>
    </source>
</evidence>
<dbReference type="PIRSF" id="PIRSF000847">
    <property type="entry name" value="Phos_ph_gly_syn"/>
    <property type="match status" value="1"/>
</dbReference>
<dbReference type="AlphaFoldDB" id="H5UNS2"/>
<dbReference type="PROSITE" id="PS00379">
    <property type="entry name" value="CDP_ALCOHOL_P_TRANSF"/>
    <property type="match status" value="1"/>
</dbReference>
<keyword evidence="5 13" id="KW-0812">Transmembrane</keyword>
<evidence type="ECO:0000256" key="1">
    <source>
        <dbReference type="ARBA" id="ARBA00004141"/>
    </source>
</evidence>
<comment type="subcellular location">
    <subcellularLocation>
        <location evidence="1">Membrane</location>
        <topology evidence="1">Multi-pass membrane protein</topology>
    </subcellularLocation>
</comment>
<keyword evidence="7" id="KW-0443">Lipid metabolism</keyword>
<name>H5UNS2_9MICO</name>
<keyword evidence="4 12" id="KW-0808">Transferase</keyword>
<keyword evidence="15" id="KW-1185">Reference proteome</keyword>
<dbReference type="InterPro" id="IPR043130">
    <property type="entry name" value="CDP-OH_PTrfase_TM_dom"/>
</dbReference>
<sequence length="207" mass="22221">MSTPTTPHSGAPERRPSNWNAANALTVLRIVLVPVFLWLLLRHGGLDVADRWWAFVVFVVAMITDRIDGDVARKYGLITDFGKIADPIADKALTGAAFISLSAIGELWWWVTIVILVREIGITLMRFVVIKYGVMPASKGGKLKTALQALALALMLPPLGGVVYWAGCAVMGAALVVTVVTGIDYVLAARRLVQDSKAEAAVGNARA</sequence>
<comment type="similarity">
    <text evidence="2 12">Belongs to the CDP-alcohol phosphatidyltransferase class-I family.</text>
</comment>
<keyword evidence="9" id="KW-0594">Phospholipid biosynthesis</keyword>
<comment type="caution">
    <text evidence="14">The sequence shown here is derived from an EMBL/GenBank/DDBJ whole genome shotgun (WGS) entry which is preliminary data.</text>
</comment>
<feature type="transmembrane region" description="Helical" evidence="13">
    <location>
        <begin position="141"/>
        <end position="157"/>
    </location>
</feature>
<dbReference type="InterPro" id="IPR004570">
    <property type="entry name" value="Phosphatidylglycerol_P_synth"/>
</dbReference>
<dbReference type="STRING" id="1089455.MOPEL_009_00710"/>
<dbReference type="GO" id="GO:0016020">
    <property type="term" value="C:membrane"/>
    <property type="evidence" value="ECO:0007669"/>
    <property type="project" value="UniProtKB-SubCell"/>
</dbReference>
<evidence type="ECO:0000313" key="14">
    <source>
        <dbReference type="EMBL" id="GAB47380.1"/>
    </source>
</evidence>
<feature type="transmembrane region" description="Helical" evidence="13">
    <location>
        <begin position="163"/>
        <end position="187"/>
    </location>
</feature>
<dbReference type="GO" id="GO:0046474">
    <property type="term" value="P:glycerophospholipid biosynthetic process"/>
    <property type="evidence" value="ECO:0007669"/>
    <property type="project" value="TreeGrafter"/>
</dbReference>
<dbReference type="eggNOG" id="COG0558">
    <property type="taxonomic scope" value="Bacteria"/>
</dbReference>
<evidence type="ECO:0000256" key="6">
    <source>
        <dbReference type="ARBA" id="ARBA00022989"/>
    </source>
</evidence>
<dbReference type="NCBIfam" id="TIGR00560">
    <property type="entry name" value="pgsA"/>
    <property type="match status" value="1"/>
</dbReference>
<keyword evidence="10" id="KW-1208">Phospholipid metabolism</keyword>
<keyword evidence="6 13" id="KW-1133">Transmembrane helix</keyword>
<evidence type="ECO:0000256" key="12">
    <source>
        <dbReference type="RuleBase" id="RU003750"/>
    </source>
</evidence>
<dbReference type="UniPathway" id="UPA00085"/>
<dbReference type="Proteomes" id="UP000004367">
    <property type="component" value="Unassembled WGS sequence"/>
</dbReference>
<dbReference type="RefSeq" id="WP_009481278.1">
    <property type="nucleotide sequence ID" value="NZ_BAFE01000009.1"/>
</dbReference>
<evidence type="ECO:0000256" key="10">
    <source>
        <dbReference type="ARBA" id="ARBA00023264"/>
    </source>
</evidence>
<dbReference type="Gene3D" id="1.20.120.1760">
    <property type="match status" value="1"/>
</dbReference>
<protein>
    <recommendedName>
        <fullName evidence="11">CDP-diacylglycerol--glycerol-3-phosphate 3-phosphatidyltransferase</fullName>
        <ecNumber evidence="11">2.7.8.5</ecNumber>
    </recommendedName>
</protein>
<evidence type="ECO:0000256" key="9">
    <source>
        <dbReference type="ARBA" id="ARBA00023209"/>
    </source>
</evidence>
<dbReference type="InterPro" id="IPR050324">
    <property type="entry name" value="CDP-alcohol_PTase-I"/>
</dbReference>
<gene>
    <name evidence="14" type="primary">pgsA</name>
    <name evidence="14" type="ORF">MOPEL_009_00710</name>
</gene>
<evidence type="ECO:0000256" key="5">
    <source>
        <dbReference type="ARBA" id="ARBA00022692"/>
    </source>
</evidence>
<evidence type="ECO:0000256" key="8">
    <source>
        <dbReference type="ARBA" id="ARBA00023136"/>
    </source>
</evidence>
<evidence type="ECO:0000256" key="4">
    <source>
        <dbReference type="ARBA" id="ARBA00022679"/>
    </source>
</evidence>
<keyword evidence="8 13" id="KW-0472">Membrane</keyword>
<evidence type="ECO:0000313" key="15">
    <source>
        <dbReference type="Proteomes" id="UP000004367"/>
    </source>
</evidence>
<dbReference type="PANTHER" id="PTHR14269:SF52">
    <property type="entry name" value="PHOSPHATIDYLGLYCEROPHOSPHATE SYNTHASE-RELATED"/>
    <property type="match status" value="1"/>
</dbReference>
<accession>H5UNS2</accession>
<dbReference type="EMBL" id="BAFE01000009">
    <property type="protein sequence ID" value="GAB47380.1"/>
    <property type="molecule type" value="Genomic_DNA"/>
</dbReference>
<proteinExistence type="inferred from homology"/>
<dbReference type="InterPro" id="IPR000462">
    <property type="entry name" value="CDP-OH_P_trans"/>
</dbReference>
<dbReference type="Pfam" id="PF01066">
    <property type="entry name" value="CDP-OH_P_transf"/>
    <property type="match status" value="1"/>
</dbReference>
<dbReference type="GO" id="GO:0008444">
    <property type="term" value="F:CDP-diacylglycerol-glycerol-3-phosphate 3-phosphatidyltransferase activity"/>
    <property type="evidence" value="ECO:0007669"/>
    <property type="project" value="UniProtKB-UniRule"/>
</dbReference>
<feature type="transmembrane region" description="Helical" evidence="13">
    <location>
        <begin position="20"/>
        <end position="40"/>
    </location>
</feature>
<dbReference type="OrthoDB" id="9796672at2"/>
<evidence type="ECO:0000256" key="2">
    <source>
        <dbReference type="ARBA" id="ARBA00010441"/>
    </source>
</evidence>
<dbReference type="EC" id="2.7.8.5" evidence="11"/>
<organism evidence="14 15">
    <name type="scientific">Mobilicoccus pelagius NBRC 104925</name>
    <dbReference type="NCBI Taxonomy" id="1089455"/>
    <lineage>
        <taxon>Bacteria</taxon>
        <taxon>Bacillati</taxon>
        <taxon>Actinomycetota</taxon>
        <taxon>Actinomycetes</taxon>
        <taxon>Micrococcales</taxon>
        <taxon>Dermatophilaceae</taxon>
        <taxon>Mobilicoccus</taxon>
    </lineage>
</organism>
<reference evidence="14 15" key="1">
    <citation type="submission" date="2012-02" db="EMBL/GenBank/DDBJ databases">
        <title>Whole genome shotgun sequence of Mobilicoccus pelagius NBRC 104925.</title>
        <authorList>
            <person name="Yoshida Y."/>
            <person name="Hosoyama A."/>
            <person name="Tsuchikane K."/>
            <person name="Katsumata H."/>
            <person name="Yamazaki S."/>
            <person name="Fujita N."/>
        </authorList>
    </citation>
    <scope>NUCLEOTIDE SEQUENCE [LARGE SCALE GENOMIC DNA]</scope>
    <source>
        <strain evidence="14 15">NBRC 104925</strain>
    </source>
</reference>
<evidence type="ECO:0000256" key="7">
    <source>
        <dbReference type="ARBA" id="ARBA00023098"/>
    </source>
</evidence>
<evidence type="ECO:0000256" key="13">
    <source>
        <dbReference type="SAM" id="Phobius"/>
    </source>
</evidence>
<dbReference type="InterPro" id="IPR048254">
    <property type="entry name" value="CDP_ALCOHOL_P_TRANSF_CS"/>
</dbReference>
<feature type="transmembrane region" description="Helical" evidence="13">
    <location>
        <begin position="107"/>
        <end position="129"/>
    </location>
</feature>
<keyword evidence="3" id="KW-0444">Lipid biosynthesis</keyword>